<evidence type="ECO:0000313" key="2">
    <source>
        <dbReference type="EMBL" id="MCB8881158.1"/>
    </source>
</evidence>
<gene>
    <name evidence="2" type="ORF">ACELLULO517_13000</name>
</gene>
<dbReference type="Pfam" id="PF08670">
    <property type="entry name" value="MEKHLA"/>
    <property type="match status" value="1"/>
</dbReference>
<organism evidence="2 3">
    <name type="scientific">Acidisoma cellulosilyticum</name>
    <dbReference type="NCBI Taxonomy" id="2802395"/>
    <lineage>
        <taxon>Bacteria</taxon>
        <taxon>Pseudomonadati</taxon>
        <taxon>Pseudomonadota</taxon>
        <taxon>Alphaproteobacteria</taxon>
        <taxon>Acetobacterales</taxon>
        <taxon>Acidocellaceae</taxon>
        <taxon>Acidisoma</taxon>
    </lineage>
</organism>
<dbReference type="InterPro" id="IPR013978">
    <property type="entry name" value="MEKHLA"/>
</dbReference>
<comment type="caution">
    <text evidence="2">The sequence shown here is derived from an EMBL/GenBank/DDBJ whole genome shotgun (WGS) entry which is preliminary data.</text>
</comment>
<evidence type="ECO:0000313" key="3">
    <source>
        <dbReference type="Proteomes" id="UP000721844"/>
    </source>
</evidence>
<name>A0A963Z1M5_9PROT</name>
<dbReference type="EMBL" id="JAESVA010000004">
    <property type="protein sequence ID" value="MCB8881158.1"/>
    <property type="molecule type" value="Genomic_DNA"/>
</dbReference>
<sequence length="171" mass="18921">MAESDDHMNKLSETAGEVPPLAFSALLLASFHRLLGRSLVSEDLSVIAAAHWLYADAPFCVLAHNTAPDPCFIYANKAAQACFEYGWDKFTTLPSRLSAEAPDRAERQSLLDRVTRDGFATGYAGTRISGSGRRFRIEEGIVWQIKDDEGHLRGQGAMFPHWQDLPPDKAE</sequence>
<dbReference type="AlphaFoldDB" id="A0A963Z1M5"/>
<keyword evidence="3" id="KW-1185">Reference proteome</keyword>
<protein>
    <submittedName>
        <fullName evidence="2">MEKHLA domain-containing protein</fullName>
    </submittedName>
</protein>
<evidence type="ECO:0000259" key="1">
    <source>
        <dbReference type="Pfam" id="PF08670"/>
    </source>
</evidence>
<reference evidence="2 3" key="1">
    <citation type="journal article" date="2021" name="Microorganisms">
        <title>Acidisoma silvae sp. nov. and Acidisomacellulosilytica sp. nov., Two Acidophilic Bacteria Isolated from Decaying Wood, Hydrolyzing Cellulose and Producing Poly-3-hydroxybutyrate.</title>
        <authorList>
            <person name="Mieszkin S."/>
            <person name="Pouder E."/>
            <person name="Uroz S."/>
            <person name="Simon-Colin C."/>
            <person name="Alain K."/>
        </authorList>
    </citation>
    <scope>NUCLEOTIDE SEQUENCE [LARGE SCALE GENOMIC DNA]</scope>
    <source>
        <strain evidence="2 3">HW T5.17</strain>
    </source>
</reference>
<feature type="domain" description="MEKHLA" evidence="1">
    <location>
        <begin position="23"/>
        <end position="163"/>
    </location>
</feature>
<dbReference type="RefSeq" id="WP_227307831.1">
    <property type="nucleotide sequence ID" value="NZ_JAESVA010000004.1"/>
</dbReference>
<proteinExistence type="predicted"/>
<accession>A0A963Z1M5</accession>
<dbReference type="Proteomes" id="UP000721844">
    <property type="component" value="Unassembled WGS sequence"/>
</dbReference>